<dbReference type="InterPro" id="IPR014710">
    <property type="entry name" value="RmlC-like_jellyroll"/>
</dbReference>
<evidence type="ECO:0000256" key="1">
    <source>
        <dbReference type="ARBA" id="ARBA00004271"/>
    </source>
</evidence>
<dbReference type="Gene3D" id="2.60.120.10">
    <property type="entry name" value="Jelly Rolls"/>
    <property type="match status" value="1"/>
</dbReference>
<evidence type="ECO:0000256" key="3">
    <source>
        <dbReference type="ARBA" id="ARBA00022523"/>
    </source>
</evidence>
<dbReference type="FunFam" id="2.60.120.10:FF:000005">
    <property type="entry name" value="Germin-like protein subfamily 1 member 8"/>
    <property type="match status" value="1"/>
</dbReference>
<dbReference type="SMART" id="SM00835">
    <property type="entry name" value="Cupin_1"/>
    <property type="match status" value="1"/>
</dbReference>
<proteinExistence type="inferred from homology"/>
<dbReference type="GO" id="GO:0030145">
    <property type="term" value="F:manganese ion binding"/>
    <property type="evidence" value="ECO:0007669"/>
    <property type="project" value="UniProtKB-UniRule"/>
</dbReference>
<comment type="similarity">
    <text evidence="2 11">Belongs to the germin family.</text>
</comment>
<evidence type="ECO:0000256" key="10">
    <source>
        <dbReference type="PIRSR" id="PIRSR601929-3"/>
    </source>
</evidence>
<gene>
    <name evidence="13" type="ORF">H6P81_020202</name>
</gene>
<dbReference type="InterPro" id="IPR006045">
    <property type="entry name" value="Cupin_1"/>
</dbReference>
<dbReference type="Proteomes" id="UP000825729">
    <property type="component" value="Unassembled WGS sequence"/>
</dbReference>
<comment type="subcellular location">
    <subcellularLocation>
        <location evidence="1 11">Secreted</location>
        <location evidence="1 11">Extracellular space</location>
        <location evidence="1 11">Apoplast</location>
    </subcellularLocation>
</comment>
<feature type="chain" id="PRO_5043106482" description="Germin-like protein" evidence="11">
    <location>
        <begin position="28"/>
        <end position="221"/>
    </location>
</feature>
<feature type="disulfide bond" evidence="10">
    <location>
        <begin position="36"/>
        <end position="51"/>
    </location>
</feature>
<organism evidence="13 14">
    <name type="scientific">Aristolochia fimbriata</name>
    <name type="common">White veined hardy Dutchman's pipe vine</name>
    <dbReference type="NCBI Taxonomy" id="158543"/>
    <lineage>
        <taxon>Eukaryota</taxon>
        <taxon>Viridiplantae</taxon>
        <taxon>Streptophyta</taxon>
        <taxon>Embryophyta</taxon>
        <taxon>Tracheophyta</taxon>
        <taxon>Spermatophyta</taxon>
        <taxon>Magnoliopsida</taxon>
        <taxon>Magnoliidae</taxon>
        <taxon>Piperales</taxon>
        <taxon>Aristolochiaceae</taxon>
        <taxon>Aristolochia</taxon>
    </lineage>
</organism>
<keyword evidence="4 11" id="KW-0964">Secreted</keyword>
<feature type="signal peptide" evidence="11">
    <location>
        <begin position="1"/>
        <end position="27"/>
    </location>
</feature>
<evidence type="ECO:0000256" key="9">
    <source>
        <dbReference type="PIRSR" id="PIRSR601929-2"/>
    </source>
</evidence>
<feature type="binding site" evidence="8">
    <location>
        <position position="115"/>
    </location>
    <ligand>
        <name>oxalate</name>
        <dbReference type="ChEBI" id="CHEBI:30623"/>
    </ligand>
</feature>
<feature type="domain" description="Cupin type-1" evidence="12">
    <location>
        <begin position="65"/>
        <end position="215"/>
    </location>
</feature>
<feature type="binding site" evidence="9">
    <location>
        <position position="113"/>
    </location>
    <ligand>
        <name>Mn(2+)</name>
        <dbReference type="ChEBI" id="CHEBI:29035"/>
    </ligand>
</feature>
<evidence type="ECO:0000256" key="4">
    <source>
        <dbReference type="ARBA" id="ARBA00022525"/>
    </source>
</evidence>
<comment type="caution">
    <text evidence="13">The sequence shown here is derived from an EMBL/GenBank/DDBJ whole genome shotgun (WGS) entry which is preliminary data.</text>
</comment>
<keyword evidence="7 8" id="KW-0464">Manganese</keyword>
<feature type="binding site" evidence="9">
    <location>
        <position position="161"/>
    </location>
    <ligand>
        <name>Mn(2+)</name>
        <dbReference type="ChEBI" id="CHEBI:29035"/>
    </ligand>
</feature>
<evidence type="ECO:0000259" key="12">
    <source>
        <dbReference type="SMART" id="SM00835"/>
    </source>
</evidence>
<reference evidence="13 14" key="1">
    <citation type="submission" date="2021-07" db="EMBL/GenBank/DDBJ databases">
        <title>The Aristolochia fimbriata genome: insights into angiosperm evolution, floral development and chemical biosynthesis.</title>
        <authorList>
            <person name="Jiao Y."/>
        </authorList>
    </citation>
    <scope>NUCLEOTIDE SEQUENCE [LARGE SCALE GENOMIC DNA]</scope>
    <source>
        <strain evidence="13">IBCAS-2021</strain>
        <tissue evidence="13">Leaf</tissue>
    </source>
</reference>
<dbReference type="InterPro" id="IPR011051">
    <property type="entry name" value="RmlC_Cupin_sf"/>
</dbReference>
<dbReference type="PANTHER" id="PTHR31238">
    <property type="entry name" value="GERMIN-LIKE PROTEIN SUBFAMILY 3 MEMBER 3"/>
    <property type="match status" value="1"/>
</dbReference>
<dbReference type="InterPro" id="IPR019780">
    <property type="entry name" value="Germin_Mn-BS"/>
</dbReference>
<evidence type="ECO:0000313" key="14">
    <source>
        <dbReference type="Proteomes" id="UP000825729"/>
    </source>
</evidence>
<sequence>MERMGRVSAMLGFSFLLIMASAPFVFADSVPLQDFCVADLNNTVRVNGYVCKDPAEVTAEDFFFSGLHNPQVPTTPIGSVATHVNVKQVGGLNTQGLAMVRIDYGPYGQNAPHYHPRGSEIIVVLEGTLLVGFITSNPENRLLSKVLNKGDAFVFPQGLIHFQFNMGNTPAAAMASLNSQSPGTVTVGNAVFASNPAIPVTVLDRAFHVDKKTVELIQSKF</sequence>
<evidence type="ECO:0000256" key="8">
    <source>
        <dbReference type="PIRSR" id="PIRSR601929-1"/>
    </source>
</evidence>
<dbReference type="CDD" id="cd02241">
    <property type="entry name" value="cupin_OxOx"/>
    <property type="match status" value="1"/>
</dbReference>
<name>A0AAV7DXU2_ARIFI</name>
<feature type="binding site" evidence="8">
    <location>
        <position position="110"/>
    </location>
    <ligand>
        <name>oxalate</name>
        <dbReference type="ChEBI" id="CHEBI:30623"/>
    </ligand>
</feature>
<keyword evidence="3 11" id="KW-0052">Apoplast</keyword>
<dbReference type="AlphaFoldDB" id="A0AAV7DXU2"/>
<keyword evidence="6 10" id="KW-1015">Disulfide bond</keyword>
<evidence type="ECO:0000256" key="11">
    <source>
        <dbReference type="RuleBase" id="RU366015"/>
    </source>
</evidence>
<accession>A0AAV7DXU2</accession>
<feature type="binding site" evidence="9">
    <location>
        <position position="115"/>
    </location>
    <ligand>
        <name>Mn(2+)</name>
        <dbReference type="ChEBI" id="CHEBI:29035"/>
    </ligand>
</feature>
<feature type="binding site" evidence="8">
    <location>
        <position position="120"/>
    </location>
    <ligand>
        <name>oxalate</name>
        <dbReference type="ChEBI" id="CHEBI:30623"/>
    </ligand>
</feature>
<evidence type="ECO:0000256" key="2">
    <source>
        <dbReference type="ARBA" id="ARBA00007456"/>
    </source>
</evidence>
<keyword evidence="14" id="KW-1185">Reference proteome</keyword>
<evidence type="ECO:0000256" key="6">
    <source>
        <dbReference type="ARBA" id="ARBA00023157"/>
    </source>
</evidence>
<dbReference type="InterPro" id="IPR001929">
    <property type="entry name" value="Germin"/>
</dbReference>
<evidence type="ECO:0000313" key="13">
    <source>
        <dbReference type="EMBL" id="KAG9440037.1"/>
    </source>
</evidence>
<dbReference type="PRINTS" id="PR00325">
    <property type="entry name" value="GERMIN"/>
</dbReference>
<dbReference type="PROSITE" id="PS00725">
    <property type="entry name" value="GERMIN"/>
    <property type="match status" value="1"/>
</dbReference>
<dbReference type="EMBL" id="JAINDJ010000008">
    <property type="protein sequence ID" value="KAG9440037.1"/>
    <property type="molecule type" value="Genomic_DNA"/>
</dbReference>
<dbReference type="GO" id="GO:0048046">
    <property type="term" value="C:apoplast"/>
    <property type="evidence" value="ECO:0007669"/>
    <property type="project" value="UniProtKB-SubCell"/>
</dbReference>
<evidence type="ECO:0000256" key="5">
    <source>
        <dbReference type="ARBA" id="ARBA00022723"/>
    </source>
</evidence>
<keyword evidence="5 8" id="KW-0479">Metal-binding</keyword>
<feature type="binding site" evidence="9">
    <location>
        <position position="120"/>
    </location>
    <ligand>
        <name>Mn(2+)</name>
        <dbReference type="ChEBI" id="CHEBI:29035"/>
    </ligand>
</feature>
<dbReference type="SUPFAM" id="SSF51182">
    <property type="entry name" value="RmlC-like cupins"/>
    <property type="match status" value="1"/>
</dbReference>
<dbReference type="Pfam" id="PF00190">
    <property type="entry name" value="Cupin_1"/>
    <property type="match status" value="1"/>
</dbReference>
<protein>
    <recommendedName>
        <fullName evidence="11">Germin-like protein</fullName>
    </recommendedName>
</protein>
<keyword evidence="11" id="KW-0732">Signal</keyword>
<evidence type="ECO:0000256" key="7">
    <source>
        <dbReference type="ARBA" id="ARBA00023211"/>
    </source>
</evidence>